<sequence length="143" mass="14562">MTAQTGRSPAPVEDRSIAQLVQDLSDQMRRLVRDELRLATAELKAKGRRAGVGAGVAGAAGVIALLGGATLVAAAVLAVALVLPGWAAALIIGGFLVLVGGIALLVGGSQLKSAIPPLPREAVEGMAKDMQVIREGSRRHGRS</sequence>
<evidence type="ECO:0000313" key="3">
    <source>
        <dbReference type="Proteomes" id="UP001163203"/>
    </source>
</evidence>
<feature type="transmembrane region" description="Helical" evidence="1">
    <location>
        <begin position="52"/>
        <end position="80"/>
    </location>
</feature>
<keyword evidence="3" id="KW-1185">Reference proteome</keyword>
<keyword evidence="1" id="KW-0472">Membrane</keyword>
<keyword evidence="1" id="KW-0812">Transmembrane</keyword>
<proteinExistence type="predicted"/>
<reference evidence="2" key="1">
    <citation type="submission" date="2022-11" db="EMBL/GenBank/DDBJ databases">
        <authorList>
            <person name="Mo P."/>
        </authorList>
    </citation>
    <scope>NUCLEOTIDE SEQUENCE</scope>
    <source>
        <strain evidence="2">HUAS 11-8</strain>
    </source>
</reference>
<accession>A0ABY7AY74</accession>
<keyword evidence="1" id="KW-1133">Transmembrane helix</keyword>
<dbReference type="Pfam" id="PF07332">
    <property type="entry name" value="Phage_holin_3_6"/>
    <property type="match status" value="1"/>
</dbReference>
<dbReference type="Proteomes" id="UP001163203">
    <property type="component" value="Chromosome"/>
</dbReference>
<gene>
    <name evidence="2" type="ORF">ORV05_21625</name>
</gene>
<dbReference type="InterPro" id="IPR009937">
    <property type="entry name" value="Phage_holin_3_6"/>
</dbReference>
<feature type="transmembrane region" description="Helical" evidence="1">
    <location>
        <begin position="86"/>
        <end position="106"/>
    </location>
</feature>
<evidence type="ECO:0000256" key="1">
    <source>
        <dbReference type="SAM" id="Phobius"/>
    </source>
</evidence>
<protein>
    <submittedName>
        <fullName evidence="2">Phage holin family protein</fullName>
    </submittedName>
</protein>
<dbReference type="RefSeq" id="WP_268753840.1">
    <property type="nucleotide sequence ID" value="NZ_CP113836.1"/>
</dbReference>
<dbReference type="EMBL" id="CP113836">
    <property type="protein sequence ID" value="WAL63601.1"/>
    <property type="molecule type" value="Genomic_DNA"/>
</dbReference>
<name>A0ABY7AY74_9PSEU</name>
<evidence type="ECO:0000313" key="2">
    <source>
        <dbReference type="EMBL" id="WAL63601.1"/>
    </source>
</evidence>
<organism evidence="2 3">
    <name type="scientific">Amycolatopsis cynarae</name>
    <dbReference type="NCBI Taxonomy" id="2995223"/>
    <lineage>
        <taxon>Bacteria</taxon>
        <taxon>Bacillati</taxon>
        <taxon>Actinomycetota</taxon>
        <taxon>Actinomycetes</taxon>
        <taxon>Pseudonocardiales</taxon>
        <taxon>Pseudonocardiaceae</taxon>
        <taxon>Amycolatopsis</taxon>
    </lineage>
</organism>